<dbReference type="STRING" id="569882.SAMN04490248_13123"/>
<dbReference type="AlphaFoldDB" id="A0A1H8VN65"/>
<dbReference type="SMART" id="SM00347">
    <property type="entry name" value="HTH_MARR"/>
    <property type="match status" value="1"/>
</dbReference>
<dbReference type="SUPFAM" id="SSF46785">
    <property type="entry name" value="Winged helix' DNA-binding domain"/>
    <property type="match status" value="1"/>
</dbReference>
<evidence type="ECO:0000256" key="1">
    <source>
        <dbReference type="ARBA" id="ARBA00023015"/>
    </source>
</evidence>
<keyword evidence="3" id="KW-0804">Transcription</keyword>
<reference evidence="5 6" key="1">
    <citation type="submission" date="2016-10" db="EMBL/GenBank/DDBJ databases">
        <authorList>
            <person name="de Groot N.N."/>
        </authorList>
    </citation>
    <scope>NUCLEOTIDE SEQUENCE [LARGE SCALE GENOMIC DNA]</scope>
    <source>
        <strain evidence="5 6">DSM 27842</strain>
    </source>
</reference>
<dbReference type="InterPro" id="IPR036390">
    <property type="entry name" value="WH_DNA-bd_sf"/>
</dbReference>
<dbReference type="RefSeq" id="WP_175483298.1">
    <property type="nucleotide sequence ID" value="NZ_FODS01000031.1"/>
</dbReference>
<dbReference type="InterPro" id="IPR036388">
    <property type="entry name" value="WH-like_DNA-bd_sf"/>
</dbReference>
<dbReference type="GO" id="GO:0003677">
    <property type="term" value="F:DNA binding"/>
    <property type="evidence" value="ECO:0007669"/>
    <property type="project" value="UniProtKB-KW"/>
</dbReference>
<accession>A0A1H8VN65</accession>
<dbReference type="PROSITE" id="PS50995">
    <property type="entry name" value="HTH_MARR_2"/>
    <property type="match status" value="1"/>
</dbReference>
<evidence type="ECO:0000256" key="2">
    <source>
        <dbReference type="ARBA" id="ARBA00023125"/>
    </source>
</evidence>
<proteinExistence type="predicted"/>
<dbReference type="Proteomes" id="UP000198893">
    <property type="component" value="Unassembled WGS sequence"/>
</dbReference>
<dbReference type="Gene3D" id="1.10.10.10">
    <property type="entry name" value="Winged helix-like DNA-binding domain superfamily/Winged helix DNA-binding domain"/>
    <property type="match status" value="1"/>
</dbReference>
<dbReference type="PANTHER" id="PTHR42756">
    <property type="entry name" value="TRANSCRIPTIONAL REGULATOR, MARR"/>
    <property type="match status" value="1"/>
</dbReference>
<organism evidence="5 6">
    <name type="scientific">Salinihabitans flavidus</name>
    <dbReference type="NCBI Taxonomy" id="569882"/>
    <lineage>
        <taxon>Bacteria</taxon>
        <taxon>Pseudomonadati</taxon>
        <taxon>Pseudomonadota</taxon>
        <taxon>Alphaproteobacteria</taxon>
        <taxon>Rhodobacterales</taxon>
        <taxon>Roseobacteraceae</taxon>
        <taxon>Salinihabitans</taxon>
    </lineage>
</organism>
<evidence type="ECO:0000313" key="5">
    <source>
        <dbReference type="EMBL" id="SEP16733.1"/>
    </source>
</evidence>
<keyword evidence="1" id="KW-0805">Transcription regulation</keyword>
<protein>
    <submittedName>
        <fullName evidence="5">DNA-binding transcriptional regulator, MarR family</fullName>
    </submittedName>
</protein>
<dbReference type="GO" id="GO:0003700">
    <property type="term" value="F:DNA-binding transcription factor activity"/>
    <property type="evidence" value="ECO:0007669"/>
    <property type="project" value="InterPro"/>
</dbReference>
<dbReference type="Pfam" id="PF12802">
    <property type="entry name" value="MarR_2"/>
    <property type="match status" value="1"/>
</dbReference>
<feature type="domain" description="HTH marR-type" evidence="4">
    <location>
        <begin position="8"/>
        <end position="141"/>
    </location>
</feature>
<name>A0A1H8VN65_9RHOB</name>
<keyword evidence="2 5" id="KW-0238">DNA-binding</keyword>
<dbReference type="EMBL" id="FODS01000031">
    <property type="protein sequence ID" value="SEP16733.1"/>
    <property type="molecule type" value="Genomic_DNA"/>
</dbReference>
<evidence type="ECO:0000313" key="6">
    <source>
        <dbReference type="Proteomes" id="UP000198893"/>
    </source>
</evidence>
<keyword evidence="6" id="KW-1185">Reference proteome</keyword>
<dbReference type="PRINTS" id="PR00598">
    <property type="entry name" value="HTHMARR"/>
</dbReference>
<sequence>MVQRPLLDTYVSYRLELVSRVAQSAADAVYRHKFGFDIRQLRVMRILAETPDATVSEVIDATFYERTLVSRLIGELSKAGMLTRRICDLDARQTRVSLTDAGLAVVECAKRIGNMMNEDLLSVLDQDERATFDACLEKLITWRPNFDSLFDETREEHRKAGCAR</sequence>
<evidence type="ECO:0000259" key="4">
    <source>
        <dbReference type="PROSITE" id="PS50995"/>
    </source>
</evidence>
<dbReference type="InterPro" id="IPR000835">
    <property type="entry name" value="HTH_MarR-typ"/>
</dbReference>
<dbReference type="PANTHER" id="PTHR42756:SF1">
    <property type="entry name" value="TRANSCRIPTIONAL REPRESSOR OF EMRAB OPERON"/>
    <property type="match status" value="1"/>
</dbReference>
<gene>
    <name evidence="5" type="ORF">SAMN04490248_13123</name>
</gene>
<evidence type="ECO:0000256" key="3">
    <source>
        <dbReference type="ARBA" id="ARBA00023163"/>
    </source>
</evidence>